<dbReference type="Proteomes" id="UP000887572">
    <property type="component" value="Unplaced"/>
</dbReference>
<dbReference type="SMART" id="SM00908">
    <property type="entry name" value="Gal-bind_lectin"/>
    <property type="match status" value="1"/>
</dbReference>
<evidence type="ECO:0000313" key="5">
    <source>
        <dbReference type="WBParaSite" id="Gr19_v10_g4839.t1"/>
    </source>
</evidence>
<accession>A0A914HX48</accession>
<feature type="signal peptide" evidence="2">
    <location>
        <begin position="1"/>
        <end position="18"/>
    </location>
</feature>
<dbReference type="InterPro" id="IPR001079">
    <property type="entry name" value="Galectin_CRD"/>
</dbReference>
<organism evidence="4 5">
    <name type="scientific">Globodera rostochiensis</name>
    <name type="common">Golden nematode worm</name>
    <name type="synonym">Heterodera rostochiensis</name>
    <dbReference type="NCBI Taxonomy" id="31243"/>
    <lineage>
        <taxon>Eukaryota</taxon>
        <taxon>Metazoa</taxon>
        <taxon>Ecdysozoa</taxon>
        <taxon>Nematoda</taxon>
        <taxon>Chromadorea</taxon>
        <taxon>Rhabditida</taxon>
        <taxon>Tylenchina</taxon>
        <taxon>Tylenchomorpha</taxon>
        <taxon>Tylenchoidea</taxon>
        <taxon>Heteroderidae</taxon>
        <taxon>Heteroderinae</taxon>
        <taxon>Globodera</taxon>
    </lineage>
</organism>
<evidence type="ECO:0000313" key="4">
    <source>
        <dbReference type="Proteomes" id="UP000887572"/>
    </source>
</evidence>
<dbReference type="GO" id="GO:0016936">
    <property type="term" value="F:galactoside binding"/>
    <property type="evidence" value="ECO:0007669"/>
    <property type="project" value="TreeGrafter"/>
</dbReference>
<protein>
    <submittedName>
        <fullName evidence="5">Galectin domain-containing protein</fullName>
    </submittedName>
</protein>
<dbReference type="PANTHER" id="PTHR11346:SF176">
    <property type="entry name" value="32 KDA BETA-GALACTOSIDE-BINDING LECTIN LEC-3"/>
    <property type="match status" value="1"/>
</dbReference>
<evidence type="ECO:0000256" key="2">
    <source>
        <dbReference type="SAM" id="SignalP"/>
    </source>
</evidence>
<dbReference type="PANTHER" id="PTHR11346">
    <property type="entry name" value="GALECTIN"/>
    <property type="match status" value="1"/>
</dbReference>
<dbReference type="Pfam" id="PF00337">
    <property type="entry name" value="Gal-bind_lectin"/>
    <property type="match status" value="1"/>
</dbReference>
<dbReference type="InterPro" id="IPR013320">
    <property type="entry name" value="ConA-like_dom_sf"/>
</dbReference>
<dbReference type="Gene3D" id="2.60.120.200">
    <property type="match status" value="2"/>
</dbReference>
<feature type="domain" description="Galectin" evidence="3">
    <location>
        <begin position="629"/>
        <end position="771"/>
    </location>
</feature>
<dbReference type="GO" id="GO:0030246">
    <property type="term" value="F:carbohydrate binding"/>
    <property type="evidence" value="ECO:0007669"/>
    <property type="project" value="UniProtKB-KW"/>
</dbReference>
<name>A0A914HX48_GLORO</name>
<evidence type="ECO:0000259" key="3">
    <source>
        <dbReference type="PROSITE" id="PS51304"/>
    </source>
</evidence>
<dbReference type="InterPro" id="IPR044156">
    <property type="entry name" value="Galectin-like"/>
</dbReference>
<keyword evidence="1" id="KW-0430">Lectin</keyword>
<evidence type="ECO:0000256" key="1">
    <source>
        <dbReference type="ARBA" id="ARBA00022734"/>
    </source>
</evidence>
<feature type="chain" id="PRO_5037041614" evidence="2">
    <location>
        <begin position="19"/>
        <end position="953"/>
    </location>
</feature>
<dbReference type="AlphaFoldDB" id="A0A914HX48"/>
<reference evidence="5" key="1">
    <citation type="submission" date="2022-11" db="UniProtKB">
        <authorList>
            <consortium name="WormBaseParasite"/>
        </authorList>
    </citation>
    <scope>IDENTIFICATION</scope>
</reference>
<dbReference type="WBParaSite" id="Gr19_v10_g4839.t1">
    <property type="protein sequence ID" value="Gr19_v10_g4839.t1"/>
    <property type="gene ID" value="Gr19_v10_g4839"/>
</dbReference>
<proteinExistence type="predicted"/>
<sequence length="953" mass="108722">MILKLILSSSILAVAVSAGGPLYLYDAASREAHLETEYIALDQCTLWGTEQLRHNSFALRFQLTGKCENGFLICYPGALDPSGANWAYGMRPEIQFQVPNHPESKLGDQCLAYQKKCDKKNKTNHCNANRVWHGIRLSVPKSFGSLLLELSILKEPYNLSNSRFFSIELGNPNNLMTKIIDENGREIQFLDNDKTREAYLERKIKKDVWLRNYVGLWMLGLDFLPMHNRQTLQLHVYRDCGCEMHAWFVHPSDEVPSPRPEHPDVSADCPTKIDVSQTQHFALPKPANVDRAIRLRQRLNKDPKGVVLRFGNEQQKHLLELHIDQPPYGIINITSAQNVVETGALTGHFVDTDHSKSLDTVHRARKFKSMDDNVQSEDALKGAQAKGVDTYMDVEVVIRKYFYQVKVGDRKVVNYFPRSSEWWANDRMENITRIEIAGDVYPNSVEEPTVKEKPEQIVQAKVQTYTRRLEDPLEAGDSIVIRGRIGTPEKPKDGLSLAFYLLQNTPAFNVYVSKVVWCLRQMNGNLTMGYYNSEEQFHELAVANLDLFEPNEPFEMRIEIMKPINETRSRELGRLLVTVSTPSRTNQTIFRLLSLTSREIVYISVSGNLELFADPHIIVSPNFLLRKKTTFPVFPLLVAGDSLFLEGKLHENATQFQILFLHDSPVSNPYIGNVVFQITFSLDENGIMWLNTWSNKLMFAMSTDQSLGRSFPTKVFRGEQFKIEVRVAFDEYQVFVYGALAATYEHVLPPWAVNYLNIRGNFTSISKFALDRSNGTFRAPHLRSLDLPFVMEIPDQRMLYSGDSISVHGTVTKQNASITILILNEALETYESVAPSVREYKQNLSLSTVGIIVARAVFYTDSDGIGSFDLSYANKARGTESHKFVPALTLSQKFRLKIIMRERFEFHLDGYDPFVYELGGMPSWAIQYIRLEGDLKLSELPKVEFESKKRKDA</sequence>
<dbReference type="SUPFAM" id="SSF49899">
    <property type="entry name" value="Concanavalin A-like lectins/glucanases"/>
    <property type="match status" value="1"/>
</dbReference>
<keyword evidence="2" id="KW-0732">Signal</keyword>
<keyword evidence="4" id="KW-1185">Reference proteome</keyword>
<dbReference type="PROSITE" id="PS51304">
    <property type="entry name" value="GALECTIN"/>
    <property type="match status" value="1"/>
</dbReference>